<proteinExistence type="predicted"/>
<keyword evidence="2" id="KW-0732">Signal</keyword>
<dbReference type="Proteomes" id="UP000664265">
    <property type="component" value="Unassembled WGS sequence"/>
</dbReference>
<organism evidence="3 4">
    <name type="scientific">Prevotella illustrans</name>
    <dbReference type="NCBI Taxonomy" id="2800387"/>
    <lineage>
        <taxon>Bacteria</taxon>
        <taxon>Pseudomonadati</taxon>
        <taxon>Bacteroidota</taxon>
        <taxon>Bacteroidia</taxon>
        <taxon>Bacteroidales</taxon>
        <taxon>Prevotellaceae</taxon>
        <taxon>Prevotella</taxon>
    </lineage>
</organism>
<evidence type="ECO:0008006" key="5">
    <source>
        <dbReference type="Google" id="ProtNLM"/>
    </source>
</evidence>
<evidence type="ECO:0000256" key="1">
    <source>
        <dbReference type="SAM" id="MobiDB-lite"/>
    </source>
</evidence>
<dbReference type="EMBL" id="JAERMS010000044">
    <property type="protein sequence ID" value="MBO1364238.1"/>
    <property type="molecule type" value="Genomic_DNA"/>
</dbReference>
<dbReference type="RefSeq" id="WP_107581953.1">
    <property type="nucleotide sequence ID" value="NZ_JAERMS010000044.1"/>
</dbReference>
<dbReference type="Gene3D" id="3.40.390.10">
    <property type="entry name" value="Collagenase (Catalytic Domain)"/>
    <property type="match status" value="1"/>
</dbReference>
<accession>A0ABS3M7T0</accession>
<feature type="chain" id="PRO_5046621215" description="Peptidase M12B domain-containing protein" evidence="2">
    <location>
        <begin position="24"/>
        <end position="784"/>
    </location>
</feature>
<evidence type="ECO:0000313" key="4">
    <source>
        <dbReference type="Proteomes" id="UP000664265"/>
    </source>
</evidence>
<comment type="caution">
    <text evidence="3">The sequence shown here is derived from an EMBL/GenBank/DDBJ whole genome shotgun (WGS) entry which is preliminary data.</text>
</comment>
<dbReference type="SUPFAM" id="SSF55486">
    <property type="entry name" value="Metalloproteases ('zincins'), catalytic domain"/>
    <property type="match status" value="1"/>
</dbReference>
<keyword evidence="4" id="KW-1185">Reference proteome</keyword>
<feature type="signal peptide" evidence="2">
    <location>
        <begin position="1"/>
        <end position="23"/>
    </location>
</feature>
<dbReference type="InterPro" id="IPR024079">
    <property type="entry name" value="MetalloPept_cat_dom_sf"/>
</dbReference>
<dbReference type="Pfam" id="PF13582">
    <property type="entry name" value="Reprolysin_3"/>
    <property type="match status" value="1"/>
</dbReference>
<feature type="region of interest" description="Disordered" evidence="1">
    <location>
        <begin position="124"/>
        <end position="146"/>
    </location>
</feature>
<protein>
    <recommendedName>
        <fullName evidence="5">Peptidase M12B domain-containing protein</fullName>
    </recommendedName>
</protein>
<reference evidence="3 4" key="1">
    <citation type="submission" date="2021-01" db="EMBL/GenBank/DDBJ databases">
        <title>Prevotella A2931 sp. nov.</title>
        <authorList>
            <person name="Buhl M."/>
            <person name="Oberhettinger P."/>
        </authorList>
    </citation>
    <scope>NUCLEOTIDE SEQUENCE [LARGE SCALE GENOMIC DNA]</scope>
    <source>
        <strain evidence="3 4">A2931</strain>
    </source>
</reference>
<evidence type="ECO:0000256" key="2">
    <source>
        <dbReference type="SAM" id="SignalP"/>
    </source>
</evidence>
<name>A0ABS3M7T0_9BACT</name>
<evidence type="ECO:0000313" key="3">
    <source>
        <dbReference type="EMBL" id="MBO1364238.1"/>
    </source>
</evidence>
<sequence>MKRIIRTLAFGGLIWLCAAPIWAAESLDYATTNAFKQSLKQANATFALPISPEVSLPLQWHESPNSFAAQGIHTYIGTLNGETVAYVSIDDKENVVGSLYYGSDYDISSNNGLLVLSPTRHTDSECGLQPTSTADSDNAGEKTSAPNALGARWNTQLSPITSGTRAGRNTLEAPVISDGTYRVFRLAVFMSYSEFHSPKFNTDVSKVKAFWAQLETYLNEIYVRDLGVQFQVIDDERLIERVNNGPYYYSAGTGLINAAIGTENYDIGLLLDYAENTSLGGLAHLGGIQYPSWKGHAVVYTQDLITMAHELGHMFGAEHPFTYSVGLWGTCNEPGSGQSVVSYGTSSKTEFISLQCIKEMKAPKANADKTLPLKYPNTNNTAPRIDRDRMKTTYRVPQGTFFTIPVYADDAEQKELNYSFNQFGCSRSNQATFPVYPPQRGNVLEFGRKHNGSGSIVPNSDKIPVGNYQFWLSVSDALPLSDAIARHHAPLYDGYIANVEVVAATPFKITSTIDKKYSMGDKLHLTWDVDKTFFPRDSKVRVVMSDDFGKTYRHVLMPATANDGECDVFIPQQLMARVPTYSIVVPNTGEKIDIWFAGKGILRLETIDDDTQYYDLTSQDLNGGGIEVVDAQVVFGGLPEASYIIVGKDETLPAKPDVTATIDGRAVELAYTETTEGNIITRTWQTTQGGKTSGVRQFIELRGSTSTDVRQVATQETVTLRAQGQVILVDGLQTKAHVSVYGMDGRLVTTAVSGGGEVRLPLPTSGVYVVAVDGKTVQKVQVNE</sequence>
<gene>
    <name evidence="3" type="ORF">JHU38_10760</name>
</gene>